<reference evidence="1 2" key="1">
    <citation type="submission" date="2020-08" db="EMBL/GenBank/DDBJ databases">
        <title>Genomic Encyclopedia of Type Strains, Phase IV (KMG-V): Genome sequencing to study the core and pangenomes of soil and plant-associated prokaryotes.</title>
        <authorList>
            <person name="Whitman W."/>
        </authorList>
    </citation>
    <scope>NUCLEOTIDE SEQUENCE [LARGE SCALE GENOMIC DNA]</scope>
    <source>
        <strain evidence="1 2">M8UP14</strain>
    </source>
</reference>
<dbReference type="Proteomes" id="UP000540989">
    <property type="component" value="Unassembled WGS sequence"/>
</dbReference>
<proteinExistence type="predicted"/>
<organism evidence="1 2">
    <name type="scientific">Granulicella aggregans</name>
    <dbReference type="NCBI Taxonomy" id="474949"/>
    <lineage>
        <taxon>Bacteria</taxon>
        <taxon>Pseudomonadati</taxon>
        <taxon>Acidobacteriota</taxon>
        <taxon>Terriglobia</taxon>
        <taxon>Terriglobales</taxon>
        <taxon>Acidobacteriaceae</taxon>
        <taxon>Granulicella</taxon>
    </lineage>
</organism>
<evidence type="ECO:0000313" key="1">
    <source>
        <dbReference type="EMBL" id="MBB5058178.1"/>
    </source>
</evidence>
<dbReference type="AlphaFoldDB" id="A0A7W7ZE30"/>
<dbReference type="PANTHER" id="PTHR39441:SF1">
    <property type="entry name" value="DUF2252 DOMAIN-CONTAINING PROTEIN"/>
    <property type="match status" value="1"/>
</dbReference>
<gene>
    <name evidence="1" type="ORF">HDF16_002892</name>
</gene>
<name>A0A7W7ZE30_9BACT</name>
<keyword evidence="2" id="KW-1185">Reference proteome</keyword>
<protein>
    <submittedName>
        <fullName evidence="1">Uncharacterized protein (DUF2252 family)</fullName>
    </submittedName>
</protein>
<dbReference type="EMBL" id="JACHIP010000004">
    <property type="protein sequence ID" value="MBB5058178.1"/>
    <property type="molecule type" value="Genomic_DNA"/>
</dbReference>
<comment type="caution">
    <text evidence="1">The sequence shown here is derived from an EMBL/GenBank/DDBJ whole genome shotgun (WGS) entry which is preliminary data.</text>
</comment>
<accession>A0A7W7ZE30</accession>
<sequence length="378" mass="41791">MAQSAHAYVRGNTIKFYEWLDRAGKSKSLPEGPSIWICGDCHIGNLGPVASAEGKVEIQIRDLDQTVIGNPAHDVIRLSLSLAMAARGSDLPGVTTALMVEQVIQGYRHALLGRASKVKESDVMPIKLVMRQALNREWRHLAEERIEDVKPTIPLGARFWALSKAEREEIERLFGEDDVRKMATCLKSRDNKDKVAVLDAAYWMKGCSSLGRLRFAVLAGIGKGKRRDFSLIDIKEAVKAAAPRAAKSEMPRGNAERVVAGAKALSPFLGNRMLASQFMDKSVVLRELMPQDLKFEMESLTQAEAIAAANLFAGVVGRAHARQMNRDTRGRWAAELMKTQGKTIDAPSWLWSSVVDLVSDHEAGYLEHCRLFAMKRAG</sequence>
<dbReference type="PANTHER" id="PTHR39441">
    <property type="entry name" value="DUF2252 DOMAIN-CONTAINING PROTEIN"/>
    <property type="match status" value="1"/>
</dbReference>
<dbReference type="InterPro" id="IPR018721">
    <property type="entry name" value="DUF2252"/>
</dbReference>
<dbReference type="Pfam" id="PF10009">
    <property type="entry name" value="DUF2252"/>
    <property type="match status" value="1"/>
</dbReference>
<evidence type="ECO:0000313" key="2">
    <source>
        <dbReference type="Proteomes" id="UP000540989"/>
    </source>
</evidence>